<feature type="domain" description="Helicase ATP-binding" evidence="1">
    <location>
        <begin position="118"/>
        <end position="265"/>
    </location>
</feature>
<keyword evidence="2" id="KW-0347">Helicase</keyword>
<dbReference type="GO" id="GO:0004386">
    <property type="term" value="F:helicase activity"/>
    <property type="evidence" value="ECO:0007669"/>
    <property type="project" value="UniProtKB-KW"/>
</dbReference>
<evidence type="ECO:0000313" key="2">
    <source>
        <dbReference type="EMBL" id="CAB4124561.1"/>
    </source>
</evidence>
<dbReference type="CDD" id="cd17926">
    <property type="entry name" value="DEXHc_RE"/>
    <property type="match status" value="1"/>
</dbReference>
<sequence>MHAIITNKFTIVKDPTPIILQSLTDLLSYEDKAVKYQLRRMERNPFQKDSGYYKKLQKEADGCLLKPMGSHIAFNSGLSYLIDGKMTIEDKRIDTGSKIAYPWKKKPYPLRTYQEEAVDACASNWRGIVNMATGMGKSLVALYLIKKLQRKTLIIVPSDSIAKQFYKELSETYGEDQIGFYGGGKKKIKNITVGIAASVIKATEEFKNADLGLIIFDECHHTPASTFIDIAVALGDVGRIYGLSATDYRSDGKDIMINAACGDVLIKRDVVWGVANGFLAKPKFIVKNIATTGTDFKHDKLKCYKEHVLNNDTMKKQIEHDIRYYQSLGKSVLILVGEVAHGAELSKSLGVLFAQGKDKASQSYVEQLNAGTISTLIGTSGKIGEGCDTKNVDVLILAQFVAAKGLTIQAVGRGLRKQGNKTECTIIDYIPLGSSMLTRHAKSRIEFYKEITNDITIL</sequence>
<evidence type="ECO:0000259" key="1">
    <source>
        <dbReference type="PROSITE" id="PS51192"/>
    </source>
</evidence>
<dbReference type="PANTHER" id="PTHR47396:SF1">
    <property type="entry name" value="ATP-DEPENDENT HELICASE IRC3-RELATED"/>
    <property type="match status" value="1"/>
</dbReference>
<dbReference type="InterPro" id="IPR014001">
    <property type="entry name" value="Helicase_ATP-bd"/>
</dbReference>
<accession>A0A6J5KRP0</accession>
<dbReference type="InterPro" id="IPR027417">
    <property type="entry name" value="P-loop_NTPase"/>
</dbReference>
<dbReference type="GO" id="GO:0003677">
    <property type="term" value="F:DNA binding"/>
    <property type="evidence" value="ECO:0007669"/>
    <property type="project" value="InterPro"/>
</dbReference>
<name>A0A6J5KRP0_9CAUD</name>
<dbReference type="PANTHER" id="PTHR47396">
    <property type="entry name" value="TYPE I RESTRICTION ENZYME ECOKI R PROTEIN"/>
    <property type="match status" value="1"/>
</dbReference>
<gene>
    <name evidence="2" type="ORF">UFOVP53_11</name>
</gene>
<dbReference type="SUPFAM" id="SSF52540">
    <property type="entry name" value="P-loop containing nucleoside triphosphate hydrolases"/>
    <property type="match status" value="2"/>
</dbReference>
<keyword evidence="2" id="KW-0067">ATP-binding</keyword>
<dbReference type="SMART" id="SM00487">
    <property type="entry name" value="DEXDc"/>
    <property type="match status" value="1"/>
</dbReference>
<dbReference type="GO" id="GO:0016787">
    <property type="term" value="F:hydrolase activity"/>
    <property type="evidence" value="ECO:0007669"/>
    <property type="project" value="InterPro"/>
</dbReference>
<proteinExistence type="predicted"/>
<reference evidence="2" key="1">
    <citation type="submission" date="2020-04" db="EMBL/GenBank/DDBJ databases">
        <authorList>
            <person name="Chiriac C."/>
            <person name="Salcher M."/>
            <person name="Ghai R."/>
            <person name="Kavagutti S V."/>
        </authorList>
    </citation>
    <scope>NUCLEOTIDE SEQUENCE</scope>
</reference>
<dbReference type="InterPro" id="IPR050742">
    <property type="entry name" value="Helicase_Restrict-Modif_Enz"/>
</dbReference>
<dbReference type="PROSITE" id="PS51192">
    <property type="entry name" value="HELICASE_ATP_BIND_1"/>
    <property type="match status" value="1"/>
</dbReference>
<protein>
    <submittedName>
        <fullName evidence="2">SSL2 DNA or RNA helicases of superfamily II</fullName>
    </submittedName>
</protein>
<dbReference type="Pfam" id="PF04851">
    <property type="entry name" value="ResIII"/>
    <property type="match status" value="1"/>
</dbReference>
<keyword evidence="2" id="KW-0547">Nucleotide-binding</keyword>
<keyword evidence="2" id="KW-0378">Hydrolase</keyword>
<dbReference type="Gene3D" id="3.40.50.300">
    <property type="entry name" value="P-loop containing nucleotide triphosphate hydrolases"/>
    <property type="match status" value="2"/>
</dbReference>
<dbReference type="GO" id="GO:0005524">
    <property type="term" value="F:ATP binding"/>
    <property type="evidence" value="ECO:0007669"/>
    <property type="project" value="InterPro"/>
</dbReference>
<organism evidence="2">
    <name type="scientific">uncultured Caudovirales phage</name>
    <dbReference type="NCBI Taxonomy" id="2100421"/>
    <lineage>
        <taxon>Viruses</taxon>
        <taxon>Duplodnaviria</taxon>
        <taxon>Heunggongvirae</taxon>
        <taxon>Uroviricota</taxon>
        <taxon>Caudoviricetes</taxon>
        <taxon>Peduoviridae</taxon>
        <taxon>Maltschvirus</taxon>
        <taxon>Maltschvirus maltsch</taxon>
    </lineage>
</organism>
<dbReference type="EMBL" id="LR796189">
    <property type="protein sequence ID" value="CAB4124561.1"/>
    <property type="molecule type" value="Genomic_DNA"/>
</dbReference>
<dbReference type="InterPro" id="IPR006935">
    <property type="entry name" value="Helicase/UvrB_N"/>
</dbReference>